<evidence type="ECO:0000256" key="1">
    <source>
        <dbReference type="SAM" id="SignalP"/>
    </source>
</evidence>
<feature type="chain" id="PRO_5017213848" evidence="1">
    <location>
        <begin position="21"/>
        <end position="128"/>
    </location>
</feature>
<organism evidence="2 3">
    <name type="scientific">Diversispora epigaea</name>
    <dbReference type="NCBI Taxonomy" id="1348612"/>
    <lineage>
        <taxon>Eukaryota</taxon>
        <taxon>Fungi</taxon>
        <taxon>Fungi incertae sedis</taxon>
        <taxon>Mucoromycota</taxon>
        <taxon>Glomeromycotina</taxon>
        <taxon>Glomeromycetes</taxon>
        <taxon>Diversisporales</taxon>
        <taxon>Diversisporaceae</taxon>
        <taxon>Diversispora</taxon>
    </lineage>
</organism>
<dbReference type="EMBL" id="PQFF01000551">
    <property type="protein sequence ID" value="RHZ45292.1"/>
    <property type="molecule type" value="Genomic_DNA"/>
</dbReference>
<reference evidence="2 3" key="1">
    <citation type="submission" date="2018-08" db="EMBL/GenBank/DDBJ databases">
        <title>Genome and evolution of the arbuscular mycorrhizal fungus Diversispora epigaea (formerly Glomus versiforme) and its bacterial endosymbionts.</title>
        <authorList>
            <person name="Sun X."/>
            <person name="Fei Z."/>
            <person name="Harrison M."/>
        </authorList>
    </citation>
    <scope>NUCLEOTIDE SEQUENCE [LARGE SCALE GENOMIC DNA]</scope>
    <source>
        <strain evidence="2 3">IT104</strain>
    </source>
</reference>
<accession>A0A397G2M2</accession>
<dbReference type="OrthoDB" id="2384680at2759"/>
<keyword evidence="3" id="KW-1185">Reference proteome</keyword>
<sequence>MRSLAIFLIVFSLFTSLVFTHPAIVVDEVKRATKEIHISSPGPGPWRINSLQAISWWSSNIATDAICIATIKSEAGVVLFTQEKKNGIGTVGFTVGSSWPVGKNYYANVCLKSDSSVCGTPAKFTITK</sequence>
<protein>
    <submittedName>
        <fullName evidence="2">Uncharacterized protein</fullName>
    </submittedName>
</protein>
<name>A0A397G2M2_9GLOM</name>
<dbReference type="Proteomes" id="UP000266861">
    <property type="component" value="Unassembled WGS sequence"/>
</dbReference>
<gene>
    <name evidence="2" type="ORF">Glove_682g30</name>
</gene>
<proteinExistence type="predicted"/>
<feature type="signal peptide" evidence="1">
    <location>
        <begin position="1"/>
        <end position="20"/>
    </location>
</feature>
<comment type="caution">
    <text evidence="2">The sequence shown here is derived from an EMBL/GenBank/DDBJ whole genome shotgun (WGS) entry which is preliminary data.</text>
</comment>
<evidence type="ECO:0000313" key="3">
    <source>
        <dbReference type="Proteomes" id="UP000266861"/>
    </source>
</evidence>
<keyword evidence="1" id="KW-0732">Signal</keyword>
<dbReference type="AlphaFoldDB" id="A0A397G2M2"/>
<evidence type="ECO:0000313" key="2">
    <source>
        <dbReference type="EMBL" id="RHZ45292.1"/>
    </source>
</evidence>